<protein>
    <recommendedName>
        <fullName evidence="1">DUF357 domain-containing protein</fullName>
    </recommendedName>
</protein>
<dbReference type="EMBL" id="LWMW01000117">
    <property type="protein sequence ID" value="KZX15459.1"/>
    <property type="molecule type" value="Genomic_DNA"/>
</dbReference>
<evidence type="ECO:0000259" key="1">
    <source>
        <dbReference type="Pfam" id="PF04010"/>
    </source>
</evidence>
<proteinExistence type="predicted"/>
<reference evidence="2 3" key="1">
    <citation type="submission" date="2016-04" db="EMBL/GenBank/DDBJ databases">
        <title>Genome sequence of Methanobrevibacter cuticularis DSM 11139.</title>
        <authorList>
            <person name="Poehlein A."/>
            <person name="Seedorf H."/>
            <person name="Daniel R."/>
        </authorList>
    </citation>
    <scope>NUCLEOTIDE SEQUENCE [LARGE SCALE GENOMIC DNA]</scope>
    <source>
        <strain evidence="2 3">DSM 11139</strain>
    </source>
</reference>
<accession>A0A166DD02</accession>
<keyword evidence="3" id="KW-1185">Reference proteome</keyword>
<dbReference type="AlphaFoldDB" id="A0A166DD02"/>
<dbReference type="PATRIC" id="fig|47311.3.peg.1587"/>
<evidence type="ECO:0000313" key="2">
    <source>
        <dbReference type="EMBL" id="KZX15459.1"/>
    </source>
</evidence>
<name>A0A166DD02_9EURY</name>
<organism evidence="2 3">
    <name type="scientific">Methanobrevibacter cuticularis</name>
    <dbReference type="NCBI Taxonomy" id="47311"/>
    <lineage>
        <taxon>Archaea</taxon>
        <taxon>Methanobacteriati</taxon>
        <taxon>Methanobacteriota</taxon>
        <taxon>Methanomada group</taxon>
        <taxon>Methanobacteria</taxon>
        <taxon>Methanobacteriales</taxon>
        <taxon>Methanobacteriaceae</taxon>
        <taxon>Methanobrevibacter</taxon>
    </lineage>
</organism>
<sequence length="77" mass="9007">MECEERILIDIEKLDESFKEIKSIKFTAEEEEIIERAKSYKEDCKYYLKKGDEISSFGCITYAHGLIDAIKLNHSIN</sequence>
<gene>
    <name evidence="2" type="ORF">MBCUT_14540</name>
</gene>
<evidence type="ECO:0000313" key="3">
    <source>
        <dbReference type="Proteomes" id="UP000077275"/>
    </source>
</evidence>
<comment type="caution">
    <text evidence="2">The sequence shown here is derived from an EMBL/GenBank/DDBJ whole genome shotgun (WGS) entry which is preliminary data.</text>
</comment>
<dbReference type="Pfam" id="PF04010">
    <property type="entry name" value="DUF357"/>
    <property type="match status" value="1"/>
</dbReference>
<feature type="domain" description="DUF357" evidence="1">
    <location>
        <begin position="11"/>
        <end position="71"/>
    </location>
</feature>
<dbReference type="Gene3D" id="1.20.1270.90">
    <property type="entry name" value="AF1782-like"/>
    <property type="match status" value="1"/>
</dbReference>
<dbReference type="RefSeq" id="WP_067260024.1">
    <property type="nucleotide sequence ID" value="NZ_LWMW01000117.1"/>
</dbReference>
<dbReference type="OrthoDB" id="148073at2157"/>
<dbReference type="InterPro" id="IPR036809">
    <property type="entry name" value="AF1782-like_sf"/>
</dbReference>
<dbReference type="SUPFAM" id="SSF158372">
    <property type="entry name" value="AF1782-like"/>
    <property type="match status" value="1"/>
</dbReference>
<dbReference type="Proteomes" id="UP000077275">
    <property type="component" value="Unassembled WGS sequence"/>
</dbReference>
<dbReference type="InterPro" id="IPR023140">
    <property type="entry name" value="DUF357"/>
</dbReference>